<reference evidence="2" key="1">
    <citation type="submission" date="2016-05" db="EMBL/GenBank/DDBJ databases">
        <authorList>
            <person name="Naeem Raeece"/>
        </authorList>
    </citation>
    <scope>NUCLEOTIDE SEQUENCE [LARGE SCALE GENOMIC DNA]</scope>
</reference>
<accession>A0A1A8YWQ3</accession>
<name>A0A1A8YWQ3_PLAOA</name>
<dbReference type="EMBL" id="FLRD01000087">
    <property type="protein sequence ID" value="SBT35998.1"/>
    <property type="molecule type" value="Genomic_DNA"/>
</dbReference>
<proteinExistence type="predicted"/>
<evidence type="ECO:0000313" key="1">
    <source>
        <dbReference type="EMBL" id="SBT35998.1"/>
    </source>
</evidence>
<evidence type="ECO:0000313" key="2">
    <source>
        <dbReference type="Proteomes" id="UP000078555"/>
    </source>
</evidence>
<gene>
    <name evidence="1" type="ORF">POVWA1_030350</name>
</gene>
<sequence length="89" mass="10280">MGRRGTQENEIMRDWEVLPVSLDQFPPFSPWLIYSPIMFFPRIMRKYVSASACCSSSLTFTFALRDAFLANTASVFPFLLYVWDCIKPG</sequence>
<dbReference type="AlphaFoldDB" id="A0A1A8YWQ3"/>
<keyword evidence="2" id="KW-1185">Reference proteome</keyword>
<protein>
    <submittedName>
        <fullName evidence="1">Uncharacterized protein</fullName>
    </submittedName>
</protein>
<dbReference type="Proteomes" id="UP000078555">
    <property type="component" value="Unassembled WGS sequence"/>
</dbReference>
<organism evidence="1 2">
    <name type="scientific">Plasmodium ovale wallikeri</name>
    <dbReference type="NCBI Taxonomy" id="864142"/>
    <lineage>
        <taxon>Eukaryota</taxon>
        <taxon>Sar</taxon>
        <taxon>Alveolata</taxon>
        <taxon>Apicomplexa</taxon>
        <taxon>Aconoidasida</taxon>
        <taxon>Haemosporida</taxon>
        <taxon>Plasmodiidae</taxon>
        <taxon>Plasmodium</taxon>
        <taxon>Plasmodium (Plasmodium)</taxon>
    </lineage>
</organism>